<dbReference type="Gramene" id="Pp3c24_7180V3.1">
    <property type="protein sequence ID" value="Pp3c24_7180V3.1"/>
    <property type="gene ID" value="Pp3c24_7180"/>
</dbReference>
<dbReference type="AlphaFoldDB" id="A0A2K1IFX8"/>
<evidence type="ECO:0000313" key="5">
    <source>
        <dbReference type="Proteomes" id="UP000006727"/>
    </source>
</evidence>
<evidence type="ECO:0000256" key="2">
    <source>
        <dbReference type="SAM" id="Phobius"/>
    </source>
</evidence>
<evidence type="ECO:0000313" key="3">
    <source>
        <dbReference type="EMBL" id="PNR28174.1"/>
    </source>
</evidence>
<keyword evidence="2" id="KW-0812">Transmembrane</keyword>
<accession>A0A2K1IFX8</accession>
<organism evidence="3">
    <name type="scientific">Physcomitrium patens</name>
    <name type="common">Spreading-leaved earth moss</name>
    <name type="synonym">Physcomitrella patens</name>
    <dbReference type="NCBI Taxonomy" id="3218"/>
    <lineage>
        <taxon>Eukaryota</taxon>
        <taxon>Viridiplantae</taxon>
        <taxon>Streptophyta</taxon>
        <taxon>Embryophyta</taxon>
        <taxon>Bryophyta</taxon>
        <taxon>Bryophytina</taxon>
        <taxon>Bryopsida</taxon>
        <taxon>Funariidae</taxon>
        <taxon>Funariales</taxon>
        <taxon>Funariaceae</taxon>
        <taxon>Physcomitrium</taxon>
    </lineage>
</organism>
<keyword evidence="2" id="KW-1133">Transmembrane helix</keyword>
<reference evidence="4" key="3">
    <citation type="submission" date="2020-12" db="UniProtKB">
        <authorList>
            <consortium name="EnsemblPlants"/>
        </authorList>
    </citation>
    <scope>IDENTIFICATION</scope>
</reference>
<dbReference type="PaxDb" id="3218-PP1S73_83V6.1"/>
<feature type="transmembrane region" description="Helical" evidence="2">
    <location>
        <begin position="178"/>
        <end position="198"/>
    </location>
</feature>
<feature type="compositionally biased region" description="Low complexity" evidence="1">
    <location>
        <begin position="1"/>
        <end position="11"/>
    </location>
</feature>
<evidence type="ECO:0000313" key="4">
    <source>
        <dbReference type="EnsemblPlants" id="Pp3c24_7180V3.1"/>
    </source>
</evidence>
<dbReference type="GeneID" id="112276547"/>
<reference evidence="3 5" key="1">
    <citation type="journal article" date="2008" name="Science">
        <title>The Physcomitrella genome reveals evolutionary insights into the conquest of land by plants.</title>
        <authorList>
            <person name="Rensing S."/>
            <person name="Lang D."/>
            <person name="Zimmer A."/>
            <person name="Terry A."/>
            <person name="Salamov A."/>
            <person name="Shapiro H."/>
            <person name="Nishiyama T."/>
            <person name="Perroud P.-F."/>
            <person name="Lindquist E."/>
            <person name="Kamisugi Y."/>
            <person name="Tanahashi T."/>
            <person name="Sakakibara K."/>
            <person name="Fujita T."/>
            <person name="Oishi K."/>
            <person name="Shin-I T."/>
            <person name="Kuroki Y."/>
            <person name="Toyoda A."/>
            <person name="Suzuki Y."/>
            <person name="Hashimoto A."/>
            <person name="Yamaguchi K."/>
            <person name="Sugano A."/>
            <person name="Kohara Y."/>
            <person name="Fujiyama A."/>
            <person name="Anterola A."/>
            <person name="Aoki S."/>
            <person name="Ashton N."/>
            <person name="Barbazuk W.B."/>
            <person name="Barker E."/>
            <person name="Bennetzen J."/>
            <person name="Bezanilla M."/>
            <person name="Blankenship R."/>
            <person name="Cho S.H."/>
            <person name="Dutcher S."/>
            <person name="Estelle M."/>
            <person name="Fawcett J.A."/>
            <person name="Gundlach H."/>
            <person name="Hanada K."/>
            <person name="Heyl A."/>
            <person name="Hicks K.A."/>
            <person name="Hugh J."/>
            <person name="Lohr M."/>
            <person name="Mayer K."/>
            <person name="Melkozernov A."/>
            <person name="Murata T."/>
            <person name="Nelson D."/>
            <person name="Pils B."/>
            <person name="Prigge M."/>
            <person name="Reiss B."/>
            <person name="Renner T."/>
            <person name="Rombauts S."/>
            <person name="Rushton P."/>
            <person name="Sanderfoot A."/>
            <person name="Schween G."/>
            <person name="Shiu S.-H."/>
            <person name="Stueber K."/>
            <person name="Theodoulou F.L."/>
            <person name="Tu H."/>
            <person name="Van de Peer Y."/>
            <person name="Verrier P.J."/>
            <person name="Waters E."/>
            <person name="Wood A."/>
            <person name="Yang L."/>
            <person name="Cove D."/>
            <person name="Cuming A."/>
            <person name="Hasebe M."/>
            <person name="Lucas S."/>
            <person name="Mishler D.B."/>
            <person name="Reski R."/>
            <person name="Grigoriev I."/>
            <person name="Quatrano R.S."/>
            <person name="Boore J.L."/>
        </authorList>
    </citation>
    <scope>NUCLEOTIDE SEQUENCE [LARGE SCALE GENOMIC DNA]</scope>
    <source>
        <strain evidence="4 5">cv. Gransden 2004</strain>
    </source>
</reference>
<dbReference type="EMBL" id="ABEU02000024">
    <property type="protein sequence ID" value="PNR28174.1"/>
    <property type="molecule type" value="Genomic_DNA"/>
</dbReference>
<dbReference type="RefSeq" id="XP_024363720.1">
    <property type="nucleotide sequence ID" value="XM_024507952.2"/>
</dbReference>
<keyword evidence="5" id="KW-1185">Reference proteome</keyword>
<gene>
    <name evidence="4" type="primary">LOC112276547</name>
    <name evidence="3" type="ORF">PHYPA_028766</name>
</gene>
<keyword evidence="2" id="KW-0472">Membrane</keyword>
<feature type="compositionally biased region" description="Basic residues" evidence="1">
    <location>
        <begin position="21"/>
        <end position="31"/>
    </location>
</feature>
<dbReference type="Proteomes" id="UP000006727">
    <property type="component" value="Chromosome 24"/>
</dbReference>
<name>A0A2K1IFX8_PHYPA</name>
<feature type="transmembrane region" description="Helical" evidence="2">
    <location>
        <begin position="125"/>
        <end position="143"/>
    </location>
</feature>
<dbReference type="EnsemblPlants" id="Pp3c24_7180V3.1">
    <property type="protein sequence ID" value="Pp3c24_7180V3.1"/>
    <property type="gene ID" value="Pp3c24_7180"/>
</dbReference>
<sequence length="207" mass="23500">MRYAPDTTSDGSSDESELAKHRTTRQRRRPKENRSSQVVANVESSRKSTKLREQLSDVFNKRLHSVMKLVEKQLETKVVEEDPELMQIYVALGKSASSAIKNAPGFKSLRTALIKEFVQIKWSKIGIFLTIVYLTAGTWLYLVNNRDASLQWFRSALGSGMIVLLQGTAKTPSQFNRCINMAFFILISIGLHAVIGVFDHYGNWFVR</sequence>
<proteinExistence type="predicted"/>
<feature type="region of interest" description="Disordered" evidence="1">
    <location>
        <begin position="1"/>
        <end position="46"/>
    </location>
</feature>
<protein>
    <submittedName>
        <fullName evidence="3 4">Uncharacterized protein</fullName>
    </submittedName>
</protein>
<reference evidence="3 5" key="2">
    <citation type="journal article" date="2018" name="Plant J.">
        <title>The Physcomitrella patens chromosome-scale assembly reveals moss genome structure and evolution.</title>
        <authorList>
            <person name="Lang D."/>
            <person name="Ullrich K.K."/>
            <person name="Murat F."/>
            <person name="Fuchs J."/>
            <person name="Jenkins J."/>
            <person name="Haas F.B."/>
            <person name="Piednoel M."/>
            <person name="Gundlach H."/>
            <person name="Van Bel M."/>
            <person name="Meyberg R."/>
            <person name="Vives C."/>
            <person name="Morata J."/>
            <person name="Symeonidi A."/>
            <person name="Hiss M."/>
            <person name="Muchero W."/>
            <person name="Kamisugi Y."/>
            <person name="Saleh O."/>
            <person name="Blanc G."/>
            <person name="Decker E.L."/>
            <person name="van Gessel N."/>
            <person name="Grimwood J."/>
            <person name="Hayes R.D."/>
            <person name="Graham S.W."/>
            <person name="Gunter L.E."/>
            <person name="McDaniel S.F."/>
            <person name="Hoernstein S.N.W."/>
            <person name="Larsson A."/>
            <person name="Li F.W."/>
            <person name="Perroud P.F."/>
            <person name="Phillips J."/>
            <person name="Ranjan P."/>
            <person name="Rokshar D.S."/>
            <person name="Rothfels C.J."/>
            <person name="Schneider L."/>
            <person name="Shu S."/>
            <person name="Stevenson D.W."/>
            <person name="Thummler F."/>
            <person name="Tillich M."/>
            <person name="Villarreal Aguilar J.C."/>
            <person name="Widiez T."/>
            <person name="Wong G.K."/>
            <person name="Wymore A."/>
            <person name="Zhang Y."/>
            <person name="Zimmer A.D."/>
            <person name="Quatrano R.S."/>
            <person name="Mayer K.F.X."/>
            <person name="Goodstein D."/>
            <person name="Casacuberta J.M."/>
            <person name="Vandepoele K."/>
            <person name="Reski R."/>
            <person name="Cuming A.C."/>
            <person name="Tuskan G.A."/>
            <person name="Maumus F."/>
            <person name="Salse J."/>
            <person name="Schmutz J."/>
            <person name="Rensing S.A."/>
        </authorList>
    </citation>
    <scope>NUCLEOTIDE SEQUENCE [LARGE SCALE GENOMIC DNA]</scope>
    <source>
        <strain evidence="4 5">cv. Gransden 2004</strain>
    </source>
</reference>
<evidence type="ECO:0000256" key="1">
    <source>
        <dbReference type="SAM" id="MobiDB-lite"/>
    </source>
</evidence>